<dbReference type="Pfam" id="PF00884">
    <property type="entry name" value="Sulfatase"/>
    <property type="match status" value="1"/>
</dbReference>
<proteinExistence type="inferred from homology"/>
<keyword evidence="2" id="KW-0378">Hydrolase</keyword>
<dbReference type="FunCoup" id="A0A1H9KLM5">
    <property type="interactions" value="130"/>
</dbReference>
<evidence type="ECO:0000313" key="6">
    <source>
        <dbReference type="Proteomes" id="UP000199021"/>
    </source>
</evidence>
<gene>
    <name evidence="5" type="ORF">SAMN05444359_12113</name>
</gene>
<dbReference type="InParanoid" id="A0A1H9KLM5"/>
<comment type="similarity">
    <text evidence="1">Belongs to the sulfatase family.</text>
</comment>
<dbReference type="AlphaFoldDB" id="A0A1H9KLM5"/>
<dbReference type="EMBL" id="FOFB01000021">
    <property type="protein sequence ID" value="SEQ99825.1"/>
    <property type="molecule type" value="Genomic_DNA"/>
</dbReference>
<dbReference type="Proteomes" id="UP000199021">
    <property type="component" value="Unassembled WGS sequence"/>
</dbReference>
<evidence type="ECO:0000313" key="5">
    <source>
        <dbReference type="EMBL" id="SEQ99825.1"/>
    </source>
</evidence>
<dbReference type="STRING" id="478744.SAMN05444359_12113"/>
<evidence type="ECO:0000256" key="1">
    <source>
        <dbReference type="ARBA" id="ARBA00008779"/>
    </source>
</evidence>
<keyword evidence="3" id="KW-0732">Signal</keyword>
<dbReference type="PANTHER" id="PTHR42693:SF53">
    <property type="entry name" value="ENDO-4-O-SULFATASE"/>
    <property type="match status" value="1"/>
</dbReference>
<dbReference type="OrthoDB" id="9789742at2"/>
<dbReference type="PANTHER" id="PTHR42693">
    <property type="entry name" value="ARYLSULFATASE FAMILY MEMBER"/>
    <property type="match status" value="1"/>
</dbReference>
<feature type="signal peptide" evidence="3">
    <location>
        <begin position="1"/>
        <end position="26"/>
    </location>
</feature>
<dbReference type="GO" id="GO:0004065">
    <property type="term" value="F:arylsulfatase activity"/>
    <property type="evidence" value="ECO:0007669"/>
    <property type="project" value="TreeGrafter"/>
</dbReference>
<dbReference type="RefSeq" id="WP_090171078.1">
    <property type="nucleotide sequence ID" value="NZ_FOFB01000021.1"/>
</dbReference>
<dbReference type="CDD" id="cd16027">
    <property type="entry name" value="SGSH"/>
    <property type="match status" value="1"/>
</dbReference>
<feature type="chain" id="PRO_5011646174" evidence="3">
    <location>
        <begin position="27"/>
        <end position="496"/>
    </location>
</feature>
<evidence type="ECO:0000256" key="3">
    <source>
        <dbReference type="SAM" id="SignalP"/>
    </source>
</evidence>
<sequence>MKKKLPTTTTICFWLFFLAANFSLVAQEPPNIIWIMAEDMSTDLACYGMPDVRTPNLDKLASEGARFENCFVTNPICSPSRSSMMVGVHQVKTNTHHHRSNREVPLSAPYRPFTQLLREAGYTTILGNHSVRGKGRKTDVNFKHQKVGPWDGKTQFGLFDKYDEFSADDGPFFAQIQLNVTHRGDWWEEVSQQSPDRHDPASVTLPDYFADHPVIRADWARYLDQIEYMDREVGMIRQELADKGLADNTIILFIGDNGRCNIRGKGYLHDSGLRIPFLMYDPRDTRATVREEVVSATDITATILDLAGAEMPDYLTGQSVLNDKFDRDYVYAARDLWDEILEDSKGVTSGRWKYIRNDKPKIPFDAGHAYLEFYRPAVHIMRSLRETGKLDQDELFFFAPRKPDEELYDLKNDPLELVNLAQDKTYRSKLRRLRKITRRFDRKMRPVDDTYEPTHPTSRDVLVYIKTTHPDIYQRMLQGEEVGFHKALLMYKKSQE</sequence>
<dbReference type="InterPro" id="IPR017850">
    <property type="entry name" value="Alkaline_phosphatase_core_sf"/>
</dbReference>
<dbReference type="Gene3D" id="3.40.720.10">
    <property type="entry name" value="Alkaline Phosphatase, subunit A"/>
    <property type="match status" value="1"/>
</dbReference>
<evidence type="ECO:0000256" key="2">
    <source>
        <dbReference type="ARBA" id="ARBA00022801"/>
    </source>
</evidence>
<name>A0A1H9KLM5_9BACT</name>
<feature type="domain" description="Sulfatase N-terminal" evidence="4">
    <location>
        <begin position="30"/>
        <end position="309"/>
    </location>
</feature>
<dbReference type="InterPro" id="IPR050738">
    <property type="entry name" value="Sulfatase"/>
</dbReference>
<organism evidence="5 6">
    <name type="scientific">Neolewinella agarilytica</name>
    <dbReference type="NCBI Taxonomy" id="478744"/>
    <lineage>
        <taxon>Bacteria</taxon>
        <taxon>Pseudomonadati</taxon>
        <taxon>Bacteroidota</taxon>
        <taxon>Saprospiria</taxon>
        <taxon>Saprospirales</taxon>
        <taxon>Lewinellaceae</taxon>
        <taxon>Neolewinella</taxon>
    </lineage>
</organism>
<keyword evidence="6" id="KW-1185">Reference proteome</keyword>
<accession>A0A1H9KLM5</accession>
<reference evidence="6" key="1">
    <citation type="submission" date="2016-10" db="EMBL/GenBank/DDBJ databases">
        <authorList>
            <person name="Varghese N."/>
            <person name="Submissions S."/>
        </authorList>
    </citation>
    <scope>NUCLEOTIDE SEQUENCE [LARGE SCALE GENOMIC DNA]</scope>
    <source>
        <strain evidence="6">DSM 24740</strain>
    </source>
</reference>
<protein>
    <submittedName>
        <fullName evidence="5">Arylsulfatase A</fullName>
    </submittedName>
</protein>
<dbReference type="SUPFAM" id="SSF53649">
    <property type="entry name" value="Alkaline phosphatase-like"/>
    <property type="match status" value="1"/>
</dbReference>
<dbReference type="InterPro" id="IPR000917">
    <property type="entry name" value="Sulfatase_N"/>
</dbReference>
<evidence type="ECO:0000259" key="4">
    <source>
        <dbReference type="Pfam" id="PF00884"/>
    </source>
</evidence>